<reference evidence="2 3" key="1">
    <citation type="journal article" date="2008" name="Nature">
        <title>The genome of the choanoflagellate Monosiga brevicollis and the origin of metazoans.</title>
        <authorList>
            <consortium name="JGI Sequencing"/>
            <person name="King N."/>
            <person name="Westbrook M.J."/>
            <person name="Young S.L."/>
            <person name="Kuo A."/>
            <person name="Abedin M."/>
            <person name="Chapman J."/>
            <person name="Fairclough S."/>
            <person name="Hellsten U."/>
            <person name="Isogai Y."/>
            <person name="Letunic I."/>
            <person name="Marr M."/>
            <person name="Pincus D."/>
            <person name="Putnam N."/>
            <person name="Rokas A."/>
            <person name="Wright K.J."/>
            <person name="Zuzow R."/>
            <person name="Dirks W."/>
            <person name="Good M."/>
            <person name="Goodstein D."/>
            <person name="Lemons D."/>
            <person name="Li W."/>
            <person name="Lyons J.B."/>
            <person name="Morris A."/>
            <person name="Nichols S."/>
            <person name="Richter D.J."/>
            <person name="Salamov A."/>
            <person name="Bork P."/>
            <person name="Lim W.A."/>
            <person name="Manning G."/>
            <person name="Miller W.T."/>
            <person name="McGinnis W."/>
            <person name="Shapiro H."/>
            <person name="Tjian R."/>
            <person name="Grigoriev I.V."/>
            <person name="Rokhsar D."/>
        </authorList>
    </citation>
    <scope>NUCLEOTIDE SEQUENCE [LARGE SCALE GENOMIC DNA]</scope>
    <source>
        <strain evidence="3">MX1 / ATCC 50154</strain>
    </source>
</reference>
<dbReference type="AlphaFoldDB" id="A9UUJ1"/>
<feature type="compositionally biased region" description="Polar residues" evidence="1">
    <location>
        <begin position="222"/>
        <end position="237"/>
    </location>
</feature>
<proteinExistence type="predicted"/>
<dbReference type="Gene3D" id="3.40.50.300">
    <property type="entry name" value="P-loop containing nucleotide triphosphate hydrolases"/>
    <property type="match status" value="1"/>
</dbReference>
<dbReference type="Proteomes" id="UP000001357">
    <property type="component" value="Unassembled WGS sequence"/>
</dbReference>
<dbReference type="InParanoid" id="A9UUJ1"/>
<gene>
    <name evidence="2" type="ORF">MONBRDRAFT_6884</name>
</gene>
<keyword evidence="3" id="KW-1185">Reference proteome</keyword>
<dbReference type="GO" id="GO:0005634">
    <property type="term" value="C:nucleus"/>
    <property type="evidence" value="ECO:0000318"/>
    <property type="project" value="GO_Central"/>
</dbReference>
<protein>
    <submittedName>
        <fullName evidence="2">Uncharacterized protein</fullName>
    </submittedName>
</protein>
<name>A9UUJ1_MONBE</name>
<sequence>MSQAATGPVSLQGGLPQAMPQVLAATSSSHPLPPKRTTRSSAQKKAAGKRNSRPKKPPLPPGPPPAASLPVANTSMAGQSGPPLTASSHPGPDTIPGDSTAAGSKHGSPDNAEAPRQPTSTVAPLFKRASGKRKSKVAAGATSNANAGEVPARMPAGKAVPTKAAPIFMTREDKAKEAAKLRRETMTLVLRHDGMGPDGTHQADLAKLAKPAPWPGRCLLESSATPQSPRACSNTLPFPTRHRQSNTHENLTTMTREASSLGLCDVSRLRASLGMTAPTPGPDVIELADPLPIPSGYMGLAAATALYEGHYMPLSHTHPQKDQAVWSLHYQPSRVDHLIHNRRQGSGKTATLYACAQELEFAVMEINSSDSRSGRNVRAKLEM</sequence>
<feature type="compositionally biased region" description="Basic residues" evidence="1">
    <location>
        <begin position="46"/>
        <end position="56"/>
    </location>
</feature>
<dbReference type="RefSeq" id="XP_001744208.1">
    <property type="nucleotide sequence ID" value="XM_001744156.1"/>
</dbReference>
<evidence type="ECO:0000313" key="2">
    <source>
        <dbReference type="EMBL" id="EDQ90911.1"/>
    </source>
</evidence>
<evidence type="ECO:0000313" key="3">
    <source>
        <dbReference type="Proteomes" id="UP000001357"/>
    </source>
</evidence>
<dbReference type="GO" id="GO:0003677">
    <property type="term" value="F:DNA binding"/>
    <property type="evidence" value="ECO:0000318"/>
    <property type="project" value="GO_Central"/>
</dbReference>
<dbReference type="KEGG" id="mbr:MONBRDRAFT_6884"/>
<feature type="region of interest" description="Disordered" evidence="1">
    <location>
        <begin position="221"/>
        <end position="244"/>
    </location>
</feature>
<feature type="region of interest" description="Disordered" evidence="1">
    <location>
        <begin position="1"/>
        <end position="158"/>
    </location>
</feature>
<dbReference type="InterPro" id="IPR027417">
    <property type="entry name" value="P-loop_NTPase"/>
</dbReference>
<dbReference type="EMBL" id="CH991546">
    <property type="protein sequence ID" value="EDQ90911.1"/>
    <property type="molecule type" value="Genomic_DNA"/>
</dbReference>
<accession>A9UUJ1</accession>
<feature type="compositionally biased region" description="Pro residues" evidence="1">
    <location>
        <begin position="57"/>
        <end position="67"/>
    </location>
</feature>
<dbReference type="GeneID" id="5889566"/>
<organism evidence="2 3">
    <name type="scientific">Monosiga brevicollis</name>
    <name type="common">Choanoflagellate</name>
    <dbReference type="NCBI Taxonomy" id="81824"/>
    <lineage>
        <taxon>Eukaryota</taxon>
        <taxon>Choanoflagellata</taxon>
        <taxon>Craspedida</taxon>
        <taxon>Salpingoecidae</taxon>
        <taxon>Monosiga</taxon>
    </lineage>
</organism>
<evidence type="ECO:0000256" key="1">
    <source>
        <dbReference type="SAM" id="MobiDB-lite"/>
    </source>
</evidence>